<name>A0A1Q9BTU9_SYMMI</name>
<accession>A0A1Q9BTU9</accession>
<sequence length="413" mass="46693">EGVGSESDDADEFMSVASWHEEAPSEGEVFQTRVVGLAEALARWEVWEGPAQDELNSLISEKGALVNVTWADVRKWRERGVRVTILPSKLVFSIKAPNARHKVRVVACGNMGPPRDESKHEYKESVFTSSLDITHLRSALAFSAKRSQEVATVDVRTAFLNADLLPRSRQLAEKLAESGESYGVQGETQDSVQELVVLTPPRIGVDLRYQEQLSKVKARPQEPQEPAPNRMAFGQPHNPPMTQYADDAIAVWDLAEVAFEANQRGMLDLPPNPLVVINPAWGPAPNQPTVRELRRGRASWGGIASSLHHRPPATERRDSYQWDQGRWVLIRWHVRGRVRLFDPTSTRIPIDIRCLSGRRRTLIIKNTDEREIVDDNFRDQAQRYLQSEWVGRTEFEVLPDVYSVFARDPAEVD</sequence>
<dbReference type="EMBL" id="LSRX01004270">
    <property type="protein sequence ID" value="OLP74095.1"/>
    <property type="molecule type" value="Genomic_DNA"/>
</dbReference>
<evidence type="ECO:0008006" key="3">
    <source>
        <dbReference type="Google" id="ProtNLM"/>
    </source>
</evidence>
<dbReference type="OrthoDB" id="432594at2759"/>
<keyword evidence="2" id="KW-1185">Reference proteome</keyword>
<protein>
    <recommendedName>
        <fullName evidence="3">Reverse transcriptase Ty1/copia-type domain-containing protein</fullName>
    </recommendedName>
</protein>
<gene>
    <name evidence="1" type="ORF">AK812_SmicGene46468</name>
</gene>
<feature type="non-terminal residue" evidence="1">
    <location>
        <position position="1"/>
    </location>
</feature>
<dbReference type="AlphaFoldDB" id="A0A1Q9BTU9"/>
<evidence type="ECO:0000313" key="2">
    <source>
        <dbReference type="Proteomes" id="UP000186817"/>
    </source>
</evidence>
<reference evidence="1 2" key="1">
    <citation type="submission" date="2016-02" db="EMBL/GenBank/DDBJ databases">
        <title>Genome analysis of coral dinoflagellate symbionts highlights evolutionary adaptations to a symbiotic lifestyle.</title>
        <authorList>
            <person name="Aranda M."/>
            <person name="Li Y."/>
            <person name="Liew Y.J."/>
            <person name="Baumgarten S."/>
            <person name="Simakov O."/>
            <person name="Wilson M."/>
            <person name="Piel J."/>
            <person name="Ashoor H."/>
            <person name="Bougouffa S."/>
            <person name="Bajic V.B."/>
            <person name="Ryu T."/>
            <person name="Ravasi T."/>
            <person name="Bayer T."/>
            <person name="Micklem G."/>
            <person name="Kim H."/>
            <person name="Bhak J."/>
            <person name="Lajeunesse T.C."/>
            <person name="Voolstra C.R."/>
        </authorList>
    </citation>
    <scope>NUCLEOTIDE SEQUENCE [LARGE SCALE GENOMIC DNA]</scope>
    <source>
        <strain evidence="1 2">CCMP2467</strain>
    </source>
</reference>
<evidence type="ECO:0000313" key="1">
    <source>
        <dbReference type="EMBL" id="OLP74095.1"/>
    </source>
</evidence>
<dbReference type="Proteomes" id="UP000186817">
    <property type="component" value="Unassembled WGS sequence"/>
</dbReference>
<comment type="caution">
    <text evidence="1">The sequence shown here is derived from an EMBL/GenBank/DDBJ whole genome shotgun (WGS) entry which is preliminary data.</text>
</comment>
<proteinExistence type="predicted"/>
<organism evidence="1 2">
    <name type="scientific">Symbiodinium microadriaticum</name>
    <name type="common">Dinoflagellate</name>
    <name type="synonym">Zooxanthella microadriatica</name>
    <dbReference type="NCBI Taxonomy" id="2951"/>
    <lineage>
        <taxon>Eukaryota</taxon>
        <taxon>Sar</taxon>
        <taxon>Alveolata</taxon>
        <taxon>Dinophyceae</taxon>
        <taxon>Suessiales</taxon>
        <taxon>Symbiodiniaceae</taxon>
        <taxon>Symbiodinium</taxon>
    </lineage>
</organism>